<protein>
    <submittedName>
        <fullName evidence="1">Uncharacterized protein</fullName>
    </submittedName>
</protein>
<reference evidence="1" key="1">
    <citation type="submission" date="2022-07" db="EMBL/GenBank/DDBJ databases">
        <title>Phylogenomic reconstructions and comparative analyses of Kickxellomycotina fungi.</title>
        <authorList>
            <person name="Reynolds N.K."/>
            <person name="Stajich J.E."/>
            <person name="Barry K."/>
            <person name="Grigoriev I.V."/>
            <person name="Crous P."/>
            <person name="Smith M.E."/>
        </authorList>
    </citation>
    <scope>NUCLEOTIDE SEQUENCE</scope>
    <source>
        <strain evidence="1">CBS 102833</strain>
    </source>
</reference>
<feature type="non-terminal residue" evidence="1">
    <location>
        <position position="121"/>
    </location>
</feature>
<evidence type="ECO:0000313" key="1">
    <source>
        <dbReference type="EMBL" id="KAJ2809680.1"/>
    </source>
</evidence>
<gene>
    <name evidence="1" type="ORF">H4S07_003115</name>
</gene>
<dbReference type="Proteomes" id="UP001140096">
    <property type="component" value="Unassembled WGS sequence"/>
</dbReference>
<organism evidence="1 2">
    <name type="scientific">Coemansia furcata</name>
    <dbReference type="NCBI Taxonomy" id="417177"/>
    <lineage>
        <taxon>Eukaryota</taxon>
        <taxon>Fungi</taxon>
        <taxon>Fungi incertae sedis</taxon>
        <taxon>Zoopagomycota</taxon>
        <taxon>Kickxellomycotina</taxon>
        <taxon>Kickxellomycetes</taxon>
        <taxon>Kickxellales</taxon>
        <taxon>Kickxellaceae</taxon>
        <taxon>Coemansia</taxon>
    </lineage>
</organism>
<keyword evidence="2" id="KW-1185">Reference proteome</keyword>
<sequence>MSNIGLVEVVSRHSKSGPARRCAIRNERRLYCEDCDPEVLAGYNTVVKVRDIFEAYPVRRKVIDSSAKRLLDDIKSQLQIRSLGYPKIALQLVAKPGDTVIFAYASTPTLNQRILQTFGPA</sequence>
<comment type="caution">
    <text evidence="1">The sequence shown here is derived from an EMBL/GenBank/DDBJ whole genome shotgun (WGS) entry which is preliminary data.</text>
</comment>
<accession>A0ACC1LJN7</accession>
<dbReference type="EMBL" id="JANBUP010000936">
    <property type="protein sequence ID" value="KAJ2809680.1"/>
    <property type="molecule type" value="Genomic_DNA"/>
</dbReference>
<proteinExistence type="predicted"/>
<name>A0ACC1LJN7_9FUNG</name>
<evidence type="ECO:0000313" key="2">
    <source>
        <dbReference type="Proteomes" id="UP001140096"/>
    </source>
</evidence>